<dbReference type="AlphaFoldDB" id="A0AAE9AYB5"/>
<evidence type="ECO:0000313" key="2">
    <source>
        <dbReference type="Proteomes" id="UP000318720"/>
    </source>
</evidence>
<reference evidence="1 2" key="1">
    <citation type="submission" date="2019-03" db="EMBL/GenBank/DDBJ databases">
        <title>Comparative genomic analyses of the sweetpotato soil rot pathogen, Streptomyces ipomoeae.</title>
        <authorList>
            <person name="Ruschel Soares N."/>
            <person name="Badger J.H."/>
            <person name="Huguet-Tapia J.C."/>
            <person name="Clark C.A."/>
            <person name="Pettis G.S."/>
        </authorList>
    </citation>
    <scope>NUCLEOTIDE SEQUENCE [LARGE SCALE GENOMIC DNA]</scope>
    <source>
        <strain evidence="1 2">88-35</strain>
    </source>
</reference>
<organism evidence="1 2">
    <name type="scientific">Streptomyces ipomoeae</name>
    <dbReference type="NCBI Taxonomy" id="103232"/>
    <lineage>
        <taxon>Bacteria</taxon>
        <taxon>Bacillati</taxon>
        <taxon>Actinomycetota</taxon>
        <taxon>Actinomycetes</taxon>
        <taxon>Kitasatosporales</taxon>
        <taxon>Streptomycetaceae</taxon>
        <taxon>Streptomyces</taxon>
    </lineage>
</organism>
<dbReference type="RefSeq" id="WP_141584704.1">
    <property type="nucleotide sequence ID" value="NZ_JARAVA010000099.1"/>
</dbReference>
<gene>
    <name evidence="1" type="ORF">Sipo8835_31860</name>
</gene>
<proteinExistence type="predicted"/>
<name>A0AAE9AYB5_9ACTN</name>
<evidence type="ECO:0008006" key="3">
    <source>
        <dbReference type="Google" id="ProtNLM"/>
    </source>
</evidence>
<comment type="caution">
    <text evidence="1">The sequence shown here is derived from an EMBL/GenBank/DDBJ whole genome shotgun (WGS) entry which is preliminary data.</text>
</comment>
<dbReference type="EMBL" id="SPAZ01000248">
    <property type="protein sequence ID" value="TQE25328.1"/>
    <property type="molecule type" value="Genomic_DNA"/>
</dbReference>
<accession>A0AAE9AYB5</accession>
<evidence type="ECO:0000313" key="1">
    <source>
        <dbReference type="EMBL" id="TQE25328.1"/>
    </source>
</evidence>
<sequence length="363" mass="41368">MRTYMDTVPRHRRHARFDIGSLFLWKVYEGSGGVERGVERLLGEHWAVWSTFYGPELIERAAAQSNLAGIAVDSLNPADARALHIRLKGEPWYVGAMQVLPEIPLHVALFLGSLPPTFRVFEDSLYLFHRGYEVAVEDNRDYVEFESWEASRIFGAVHWEDIGVRGTIWDPYHDPEYFRRLGELDGLLQGQLSSALDELLIRCTDVDPRLTDKLHGAIKSFENHESPEGLAHVSLSCRRFSEQLADCLYPPREEKVNGRNVGKEAYRNRLWAYVAENAISSTTRKLLVANIEDLGNRIDTLDALSNKGLHAQVSTSDVNRLLLSLVVVAHDLLTLRPPGGAFRYDAYAEHIHNVTREELRRRR</sequence>
<dbReference type="Proteomes" id="UP000318720">
    <property type="component" value="Unassembled WGS sequence"/>
</dbReference>
<protein>
    <recommendedName>
        <fullName evidence="3">ApeA N-terminal domain-containing protein</fullName>
    </recommendedName>
</protein>